<feature type="compositionally biased region" description="Low complexity" evidence="1">
    <location>
        <begin position="105"/>
        <end position="126"/>
    </location>
</feature>
<name>A0A263BQN2_9BACI</name>
<evidence type="ECO:0000256" key="1">
    <source>
        <dbReference type="SAM" id="MobiDB-lite"/>
    </source>
</evidence>
<feature type="transmembrane region" description="Helical" evidence="2">
    <location>
        <begin position="32"/>
        <end position="49"/>
    </location>
</feature>
<dbReference type="AlphaFoldDB" id="A0A263BQN2"/>
<dbReference type="Proteomes" id="UP000217083">
    <property type="component" value="Unassembled WGS sequence"/>
</dbReference>
<dbReference type="EMBL" id="NPIA01000009">
    <property type="protein sequence ID" value="OZM56024.1"/>
    <property type="molecule type" value="Genomic_DNA"/>
</dbReference>
<evidence type="ECO:0000313" key="4">
    <source>
        <dbReference type="Proteomes" id="UP000217083"/>
    </source>
</evidence>
<keyword evidence="2" id="KW-0472">Membrane</keyword>
<reference evidence="3 4" key="2">
    <citation type="submission" date="2017-09" db="EMBL/GenBank/DDBJ databases">
        <title>Bacillus patelloidae sp. nov., isolated from the intestinal tract of a marine limpet.</title>
        <authorList>
            <person name="Liu R."/>
            <person name="Dong C."/>
            <person name="Shao Z."/>
        </authorList>
    </citation>
    <scope>NUCLEOTIDE SEQUENCE [LARGE SCALE GENOMIC DNA]</scope>
    <source>
        <strain evidence="3 4">SA5d-4</strain>
    </source>
</reference>
<sequence length="126" mass="14482">MNYIGWLSALFNKRNSLSMLNMFTKRKSNRNTIIYSIIGLLASAAFTAYKANKSKQNRIFDPIQQIASNVQNKIQNGNMNLKPLKPSFNEFANEITPEQKQPIKNLNMNNTNNMNNLNNMNPELKK</sequence>
<evidence type="ECO:0000256" key="2">
    <source>
        <dbReference type="SAM" id="Phobius"/>
    </source>
</evidence>
<keyword evidence="2" id="KW-0812">Transmembrane</keyword>
<gene>
    <name evidence="3" type="ORF">CIB95_14375</name>
</gene>
<organism evidence="3 4">
    <name type="scientific">Lottiidibacillus patelloidae</name>
    <dbReference type="NCBI Taxonomy" id="2670334"/>
    <lineage>
        <taxon>Bacteria</taxon>
        <taxon>Bacillati</taxon>
        <taxon>Bacillota</taxon>
        <taxon>Bacilli</taxon>
        <taxon>Bacillales</taxon>
        <taxon>Bacillaceae</taxon>
        <taxon>Lottiidibacillus</taxon>
    </lineage>
</organism>
<feature type="region of interest" description="Disordered" evidence="1">
    <location>
        <begin position="104"/>
        <end position="126"/>
    </location>
</feature>
<evidence type="ECO:0000313" key="3">
    <source>
        <dbReference type="EMBL" id="OZM56024.1"/>
    </source>
</evidence>
<accession>A0A263BQN2</accession>
<proteinExistence type="predicted"/>
<keyword evidence="2" id="KW-1133">Transmembrane helix</keyword>
<protein>
    <submittedName>
        <fullName evidence="3">Uncharacterized protein</fullName>
    </submittedName>
</protein>
<dbReference type="RefSeq" id="WP_094926293.1">
    <property type="nucleotide sequence ID" value="NZ_NPIA01000009.1"/>
</dbReference>
<keyword evidence="4" id="KW-1185">Reference proteome</keyword>
<reference evidence="4" key="1">
    <citation type="submission" date="2017-08" db="EMBL/GenBank/DDBJ databases">
        <authorList>
            <person name="Huang Z."/>
        </authorList>
    </citation>
    <scope>NUCLEOTIDE SEQUENCE [LARGE SCALE GENOMIC DNA]</scope>
    <source>
        <strain evidence="4">SA5d-4</strain>
    </source>
</reference>
<comment type="caution">
    <text evidence="3">The sequence shown here is derived from an EMBL/GenBank/DDBJ whole genome shotgun (WGS) entry which is preliminary data.</text>
</comment>